<evidence type="ECO:0000313" key="1">
    <source>
        <dbReference type="EMBL" id="MBM3226259.1"/>
    </source>
</evidence>
<dbReference type="Proteomes" id="UP000712673">
    <property type="component" value="Unassembled WGS sequence"/>
</dbReference>
<gene>
    <name evidence="1" type="ORF">FJZ47_21045</name>
</gene>
<protein>
    <submittedName>
        <fullName evidence="1">Uncharacterized protein</fullName>
    </submittedName>
</protein>
<organism evidence="1 2">
    <name type="scientific">Tectimicrobiota bacterium</name>
    <dbReference type="NCBI Taxonomy" id="2528274"/>
    <lineage>
        <taxon>Bacteria</taxon>
        <taxon>Pseudomonadati</taxon>
        <taxon>Nitrospinota/Tectimicrobiota group</taxon>
        <taxon>Candidatus Tectimicrobiota</taxon>
    </lineage>
</organism>
<dbReference type="InterPro" id="IPR053860">
    <property type="entry name" value="DUF6932"/>
</dbReference>
<dbReference type="InterPro" id="IPR043519">
    <property type="entry name" value="NT_sf"/>
</dbReference>
<sequence length="91" mass="9627">MKAAAIPAFDATGNLPAGIYCATLDAIQDRFCTGEVRAHWGQVLREVVALAQSTGGVEAMYIFGSFVTAKAAPADLDLFVVMTADFVSERV</sequence>
<dbReference type="EMBL" id="VGLS01000844">
    <property type="protein sequence ID" value="MBM3226259.1"/>
    <property type="molecule type" value="Genomic_DNA"/>
</dbReference>
<dbReference type="Pfam" id="PF22014">
    <property type="entry name" value="DUF6932"/>
    <property type="match status" value="1"/>
</dbReference>
<evidence type="ECO:0000313" key="2">
    <source>
        <dbReference type="Proteomes" id="UP000712673"/>
    </source>
</evidence>
<reference evidence="1" key="1">
    <citation type="submission" date="2019-03" db="EMBL/GenBank/DDBJ databases">
        <title>Lake Tanganyika Metagenome-Assembled Genomes (MAGs).</title>
        <authorList>
            <person name="Tran P."/>
        </authorList>
    </citation>
    <scope>NUCLEOTIDE SEQUENCE</scope>
    <source>
        <strain evidence="1">K_DeepCast_65m_m2_066</strain>
    </source>
</reference>
<dbReference type="SUPFAM" id="SSF81301">
    <property type="entry name" value="Nucleotidyltransferase"/>
    <property type="match status" value="1"/>
</dbReference>
<dbReference type="AlphaFoldDB" id="A0A938B4N4"/>
<accession>A0A938B4N4</accession>
<comment type="caution">
    <text evidence="1">The sequence shown here is derived from an EMBL/GenBank/DDBJ whole genome shotgun (WGS) entry which is preliminary data.</text>
</comment>
<proteinExistence type="predicted"/>
<name>A0A938B4N4_UNCTE</name>